<dbReference type="Pfam" id="PF01494">
    <property type="entry name" value="FAD_binding_3"/>
    <property type="match status" value="1"/>
</dbReference>
<dbReference type="AlphaFoldDB" id="A0A853G108"/>
<evidence type="ECO:0000259" key="6">
    <source>
        <dbReference type="Pfam" id="PF01494"/>
    </source>
</evidence>
<gene>
    <name evidence="7" type="ORF">H0A72_11815</name>
</gene>
<evidence type="ECO:0000256" key="3">
    <source>
        <dbReference type="ARBA" id="ARBA00022827"/>
    </source>
</evidence>
<sequence>MKKSPRILISGGGIGGLTAALCLIERGIDTLVLEQAKELKALGAGLQLSPNATRVLHGLGLGPALAGVTIKPSEKCIRLWNTGQQWNLFDLGNESVQRYGYPYMMLYRPDLHDILLEALRQRAPGSIRMNARVRAVGQTTENAYVELEDGTRLEGDALIGADGVHSITRESVIAKDSPKFSGCIAWRGVIPIHTLPASMQGHSGVNWVGPGAHIVHYPVNGGRLVSFTGIVEKQGWFKESWTEQGSVDECHEDFAGWHPDVHVLIDQLGTPMRWAMMLRDPLGNWTNRRISLLGDAAHPTLPFLAQGAGMAIEDACVLARAVQAHSGDLPRALQVYQATRIERSTRIVIGSAENTKRFHNPELADAEGAQRYIAREWEENKVRARYEWLFSYEPENTPLAEVERDSLDPVS</sequence>
<evidence type="ECO:0000256" key="4">
    <source>
        <dbReference type="ARBA" id="ARBA00023002"/>
    </source>
</evidence>
<dbReference type="EMBL" id="JACCEM010000005">
    <property type="protein sequence ID" value="NYT49997.1"/>
    <property type="molecule type" value="Genomic_DNA"/>
</dbReference>
<dbReference type="PRINTS" id="PR00420">
    <property type="entry name" value="RNGMNOXGNASE"/>
</dbReference>
<dbReference type="Proteomes" id="UP000559809">
    <property type="component" value="Unassembled WGS sequence"/>
</dbReference>
<dbReference type="GO" id="GO:0004497">
    <property type="term" value="F:monooxygenase activity"/>
    <property type="evidence" value="ECO:0007669"/>
    <property type="project" value="UniProtKB-KW"/>
</dbReference>
<dbReference type="SUPFAM" id="SSF54373">
    <property type="entry name" value="FAD-linked reductases, C-terminal domain"/>
    <property type="match status" value="1"/>
</dbReference>
<dbReference type="InterPro" id="IPR002938">
    <property type="entry name" value="FAD-bd"/>
</dbReference>
<evidence type="ECO:0000313" key="8">
    <source>
        <dbReference type="Proteomes" id="UP000559809"/>
    </source>
</evidence>
<protein>
    <submittedName>
        <fullName evidence="7">FAD-dependent monooxygenase</fullName>
    </submittedName>
</protein>
<keyword evidence="5 7" id="KW-0503">Monooxygenase</keyword>
<keyword evidence="2" id="KW-0285">Flavoprotein</keyword>
<dbReference type="RefSeq" id="WP_180155469.1">
    <property type="nucleotide sequence ID" value="NZ_JACCEM010000005.1"/>
</dbReference>
<name>A0A853G108_9BURK</name>
<proteinExistence type="predicted"/>
<dbReference type="PANTHER" id="PTHR13789">
    <property type="entry name" value="MONOOXYGENASE"/>
    <property type="match status" value="1"/>
</dbReference>
<organism evidence="7 8">
    <name type="scientific">Parapusillimonas granuli</name>
    <dbReference type="NCBI Taxonomy" id="380911"/>
    <lineage>
        <taxon>Bacteria</taxon>
        <taxon>Pseudomonadati</taxon>
        <taxon>Pseudomonadota</taxon>
        <taxon>Betaproteobacteria</taxon>
        <taxon>Burkholderiales</taxon>
        <taxon>Alcaligenaceae</taxon>
        <taxon>Parapusillimonas</taxon>
    </lineage>
</organism>
<keyword evidence="4" id="KW-0560">Oxidoreductase</keyword>
<dbReference type="SUPFAM" id="SSF51905">
    <property type="entry name" value="FAD/NAD(P)-binding domain"/>
    <property type="match status" value="1"/>
</dbReference>
<evidence type="ECO:0000256" key="1">
    <source>
        <dbReference type="ARBA" id="ARBA00001974"/>
    </source>
</evidence>
<dbReference type="PANTHER" id="PTHR13789:SF318">
    <property type="entry name" value="GERANYLGERANYL DIPHOSPHATE REDUCTASE"/>
    <property type="match status" value="1"/>
</dbReference>
<dbReference type="GO" id="GO:0071949">
    <property type="term" value="F:FAD binding"/>
    <property type="evidence" value="ECO:0007669"/>
    <property type="project" value="InterPro"/>
</dbReference>
<reference evidence="7 8" key="1">
    <citation type="submission" date="2020-07" db="EMBL/GenBank/DDBJ databases">
        <title>Taxonomic revisions and descriptions of new bacterial species based on genomic comparisons in the high-G+C-content subgroup of the family Alcaligenaceae.</title>
        <authorList>
            <person name="Szabo A."/>
            <person name="Felfoldi T."/>
        </authorList>
    </citation>
    <scope>NUCLEOTIDE SEQUENCE [LARGE SCALE GENOMIC DNA]</scope>
    <source>
        <strain evidence="7 8">LMG 24012</strain>
    </source>
</reference>
<comment type="caution">
    <text evidence="7">The sequence shown here is derived from an EMBL/GenBank/DDBJ whole genome shotgun (WGS) entry which is preliminary data.</text>
</comment>
<dbReference type="InterPro" id="IPR050493">
    <property type="entry name" value="FAD-dep_Monooxygenase_BioMet"/>
</dbReference>
<feature type="domain" description="FAD-binding" evidence="6">
    <location>
        <begin position="7"/>
        <end position="348"/>
    </location>
</feature>
<comment type="cofactor">
    <cofactor evidence="1">
        <name>FAD</name>
        <dbReference type="ChEBI" id="CHEBI:57692"/>
    </cofactor>
</comment>
<dbReference type="InterPro" id="IPR036188">
    <property type="entry name" value="FAD/NAD-bd_sf"/>
</dbReference>
<accession>A0A853G108</accession>
<keyword evidence="8" id="KW-1185">Reference proteome</keyword>
<keyword evidence="3" id="KW-0274">FAD</keyword>
<evidence type="ECO:0000256" key="2">
    <source>
        <dbReference type="ARBA" id="ARBA00022630"/>
    </source>
</evidence>
<evidence type="ECO:0000313" key="7">
    <source>
        <dbReference type="EMBL" id="NYT49997.1"/>
    </source>
</evidence>
<evidence type="ECO:0000256" key="5">
    <source>
        <dbReference type="ARBA" id="ARBA00023033"/>
    </source>
</evidence>
<dbReference type="Gene3D" id="3.50.50.60">
    <property type="entry name" value="FAD/NAD(P)-binding domain"/>
    <property type="match status" value="1"/>
</dbReference>